<gene>
    <name evidence="1" type="ORF">ILT43_03615</name>
</gene>
<name>A0ABS2D5S5_9SPHN</name>
<dbReference type="Proteomes" id="UP000763641">
    <property type="component" value="Unassembled WGS sequence"/>
</dbReference>
<evidence type="ECO:0000313" key="1">
    <source>
        <dbReference type="EMBL" id="MBM6575444.1"/>
    </source>
</evidence>
<reference evidence="1 2" key="1">
    <citation type="submission" date="2020-12" db="EMBL/GenBank/DDBJ databases">
        <title>Sphingomonas sp.</title>
        <authorList>
            <person name="Kim M.K."/>
        </authorList>
    </citation>
    <scope>NUCLEOTIDE SEQUENCE [LARGE SCALE GENOMIC DNA]</scope>
    <source>
        <strain evidence="1 2">BT552</strain>
    </source>
</reference>
<comment type="caution">
    <text evidence="1">The sequence shown here is derived from an EMBL/GenBank/DDBJ whole genome shotgun (WGS) entry which is preliminary data.</text>
</comment>
<organism evidence="1 2">
    <name type="scientific">Sphingomonas longa</name>
    <dbReference type="NCBI Taxonomy" id="2778730"/>
    <lineage>
        <taxon>Bacteria</taxon>
        <taxon>Pseudomonadati</taxon>
        <taxon>Pseudomonadota</taxon>
        <taxon>Alphaproteobacteria</taxon>
        <taxon>Sphingomonadales</taxon>
        <taxon>Sphingomonadaceae</taxon>
        <taxon>Sphingomonas</taxon>
    </lineage>
</organism>
<dbReference type="EMBL" id="JAFEMC010000001">
    <property type="protein sequence ID" value="MBM6575444.1"/>
    <property type="molecule type" value="Genomic_DNA"/>
</dbReference>
<proteinExistence type="predicted"/>
<evidence type="ECO:0000313" key="2">
    <source>
        <dbReference type="Proteomes" id="UP000763641"/>
    </source>
</evidence>
<protein>
    <submittedName>
        <fullName evidence="1">Uncharacterized protein</fullName>
    </submittedName>
</protein>
<dbReference type="RefSeq" id="WP_204194775.1">
    <property type="nucleotide sequence ID" value="NZ_JAFEMC010000001.1"/>
</dbReference>
<keyword evidence="2" id="KW-1185">Reference proteome</keyword>
<sequence>MAWNSTALTVHRKLGAVGVGSWQAVDIKHFSARGYALMARMVGDSTMASEGTGPPFAPPHELLTTVDVAAGAVIGRLPHTGVATSMTLTMDQVGLVPLATLAIAADGTITRTRTGVLTSGMQTLHAWPSNAAGTLRTTVGLYVDTAAGVAASRFTVRGRGVSLYGRESHGFPNGQQIAGAMLVRIDSLATVPFLINLSRGPVGQTSFAVRVANDGRLSFVGNSNAASPTLGVNLSTAAGQGLTAGVWTWVLFSLDFAAGAASVWFNDTAKRSAPFPVRAPWAASYISPIRRRSSMRRGLRSNWTTD</sequence>
<accession>A0ABS2D5S5</accession>